<dbReference type="PANTHER" id="PTHR22950">
    <property type="entry name" value="AMINO ACID TRANSPORTER"/>
    <property type="match status" value="1"/>
</dbReference>
<name>A0ABR2LR92_9ASPA</name>
<dbReference type="PANTHER" id="PTHR22950:SF698">
    <property type="entry name" value="AMINO ACID TRANSPORTER TRANSMEMBRANE DOMAIN-CONTAINING PROTEIN"/>
    <property type="match status" value="1"/>
</dbReference>
<protein>
    <recommendedName>
        <fullName evidence="7">Amino acid transporter transmembrane domain-containing protein</fullName>
    </recommendedName>
</protein>
<feature type="domain" description="Amino acid transporter transmembrane" evidence="7">
    <location>
        <begin position="48"/>
        <end position="429"/>
    </location>
</feature>
<evidence type="ECO:0000313" key="9">
    <source>
        <dbReference type="Proteomes" id="UP001412067"/>
    </source>
</evidence>
<keyword evidence="2 6" id="KW-0812">Transmembrane</keyword>
<dbReference type="Proteomes" id="UP001412067">
    <property type="component" value="Unassembled WGS sequence"/>
</dbReference>
<feature type="transmembrane region" description="Helical" evidence="6">
    <location>
        <begin position="158"/>
        <end position="180"/>
    </location>
</feature>
<feature type="transmembrane region" description="Helical" evidence="6">
    <location>
        <begin position="347"/>
        <end position="366"/>
    </location>
</feature>
<feature type="transmembrane region" description="Helical" evidence="6">
    <location>
        <begin position="311"/>
        <end position="335"/>
    </location>
</feature>
<sequence length="436" mass="47986">MTVSHFQYDTQPPCRAYYIRNAFSCSGRVQTRRVYPVTMDHHLPSKTGTSFFRTCFNGVNALSGFGILSIPYALWEGGWVSLTLLFVLAAVCFYTALLLQKCMDSNSLVRTYPDIGELAFGMKGRMLIALFMYLELFFVAIQFLIIEGDNLEKLFPNASFHIAGLNIGGKQGFVVLSALLILPTTWLRNLGVLAYVSVGGVLASLILVFSVIWVGAIDGVGFHERGVVMNWSGMPTALSLFAFCYSGHTVYPTIYSSMADKTKFSRVLLICFAIATINYVLMAILGYLMFGQAAKSQVTLNLPVVKISAKIAIYTTLINPLAKYALIVMPIVNAIEDRLQVSKNRAIGILIRTVLVITTAIVALSVPFFGYIVALTGSFLSSNDTMILPCLCYLKIFKRSRRWGLELVMILAVVVMGAFLAVVGTYVSMKQIIASL</sequence>
<evidence type="ECO:0000259" key="7">
    <source>
        <dbReference type="Pfam" id="PF01490"/>
    </source>
</evidence>
<accession>A0ABR2LR92</accession>
<feature type="transmembrane region" description="Helical" evidence="6">
    <location>
        <begin position="51"/>
        <end position="73"/>
    </location>
</feature>
<reference evidence="8 9" key="1">
    <citation type="journal article" date="2022" name="Nat. Plants">
        <title>Genomes of leafy and leafless Platanthera orchids illuminate the evolution of mycoheterotrophy.</title>
        <authorList>
            <person name="Li M.H."/>
            <person name="Liu K.W."/>
            <person name="Li Z."/>
            <person name="Lu H.C."/>
            <person name="Ye Q.L."/>
            <person name="Zhang D."/>
            <person name="Wang J.Y."/>
            <person name="Li Y.F."/>
            <person name="Zhong Z.M."/>
            <person name="Liu X."/>
            <person name="Yu X."/>
            <person name="Liu D.K."/>
            <person name="Tu X.D."/>
            <person name="Liu B."/>
            <person name="Hao Y."/>
            <person name="Liao X.Y."/>
            <person name="Jiang Y.T."/>
            <person name="Sun W.H."/>
            <person name="Chen J."/>
            <person name="Chen Y.Q."/>
            <person name="Ai Y."/>
            <person name="Zhai J.W."/>
            <person name="Wu S.S."/>
            <person name="Zhou Z."/>
            <person name="Hsiao Y.Y."/>
            <person name="Wu W.L."/>
            <person name="Chen Y.Y."/>
            <person name="Lin Y.F."/>
            <person name="Hsu J.L."/>
            <person name="Li C.Y."/>
            <person name="Wang Z.W."/>
            <person name="Zhao X."/>
            <person name="Zhong W.Y."/>
            <person name="Ma X.K."/>
            <person name="Ma L."/>
            <person name="Huang J."/>
            <person name="Chen G.Z."/>
            <person name="Huang M.Z."/>
            <person name="Huang L."/>
            <person name="Peng D.H."/>
            <person name="Luo Y.B."/>
            <person name="Zou S.Q."/>
            <person name="Chen S.P."/>
            <person name="Lan S."/>
            <person name="Tsai W.C."/>
            <person name="Van de Peer Y."/>
            <person name="Liu Z.J."/>
        </authorList>
    </citation>
    <scope>NUCLEOTIDE SEQUENCE [LARGE SCALE GENOMIC DNA]</scope>
    <source>
        <strain evidence="8">Lor288</strain>
    </source>
</reference>
<dbReference type="Pfam" id="PF01490">
    <property type="entry name" value="Aa_trans"/>
    <property type="match status" value="1"/>
</dbReference>
<evidence type="ECO:0000256" key="1">
    <source>
        <dbReference type="ARBA" id="ARBA00004141"/>
    </source>
</evidence>
<feature type="transmembrane region" description="Helical" evidence="6">
    <location>
        <begin position="79"/>
        <end position="99"/>
    </location>
</feature>
<evidence type="ECO:0000256" key="5">
    <source>
        <dbReference type="ARBA" id="ARBA00023136"/>
    </source>
</evidence>
<evidence type="ECO:0000256" key="3">
    <source>
        <dbReference type="ARBA" id="ARBA00022970"/>
    </source>
</evidence>
<feature type="transmembrane region" description="Helical" evidence="6">
    <location>
        <begin position="192"/>
        <end position="216"/>
    </location>
</feature>
<evidence type="ECO:0000313" key="8">
    <source>
        <dbReference type="EMBL" id="KAK8947983.1"/>
    </source>
</evidence>
<keyword evidence="5 6" id="KW-0472">Membrane</keyword>
<dbReference type="EMBL" id="JBBWWR010000016">
    <property type="protein sequence ID" value="KAK8947983.1"/>
    <property type="molecule type" value="Genomic_DNA"/>
</dbReference>
<comment type="caution">
    <text evidence="8">The sequence shown here is derived from an EMBL/GenBank/DDBJ whole genome shotgun (WGS) entry which is preliminary data.</text>
</comment>
<feature type="transmembrane region" description="Helical" evidence="6">
    <location>
        <begin position="267"/>
        <end position="291"/>
    </location>
</feature>
<gene>
    <name evidence="8" type="ORF">KSP40_PGU016407</name>
</gene>
<proteinExistence type="predicted"/>
<organism evidence="8 9">
    <name type="scientific">Platanthera guangdongensis</name>
    <dbReference type="NCBI Taxonomy" id="2320717"/>
    <lineage>
        <taxon>Eukaryota</taxon>
        <taxon>Viridiplantae</taxon>
        <taxon>Streptophyta</taxon>
        <taxon>Embryophyta</taxon>
        <taxon>Tracheophyta</taxon>
        <taxon>Spermatophyta</taxon>
        <taxon>Magnoliopsida</taxon>
        <taxon>Liliopsida</taxon>
        <taxon>Asparagales</taxon>
        <taxon>Orchidaceae</taxon>
        <taxon>Orchidoideae</taxon>
        <taxon>Orchideae</taxon>
        <taxon>Orchidinae</taxon>
        <taxon>Platanthera</taxon>
    </lineage>
</organism>
<feature type="transmembrane region" description="Helical" evidence="6">
    <location>
        <begin position="127"/>
        <end position="146"/>
    </location>
</feature>
<comment type="subcellular location">
    <subcellularLocation>
        <location evidence="1">Membrane</location>
        <topology evidence="1">Multi-pass membrane protein</topology>
    </subcellularLocation>
</comment>
<keyword evidence="4 6" id="KW-1133">Transmembrane helix</keyword>
<keyword evidence="9" id="KW-1185">Reference proteome</keyword>
<keyword evidence="3" id="KW-0029">Amino-acid transport</keyword>
<feature type="transmembrane region" description="Helical" evidence="6">
    <location>
        <begin position="406"/>
        <end position="427"/>
    </location>
</feature>
<evidence type="ECO:0000256" key="6">
    <source>
        <dbReference type="SAM" id="Phobius"/>
    </source>
</evidence>
<evidence type="ECO:0000256" key="4">
    <source>
        <dbReference type="ARBA" id="ARBA00022989"/>
    </source>
</evidence>
<keyword evidence="3" id="KW-0813">Transport</keyword>
<feature type="transmembrane region" description="Helical" evidence="6">
    <location>
        <begin position="236"/>
        <end position="255"/>
    </location>
</feature>
<dbReference type="InterPro" id="IPR013057">
    <property type="entry name" value="AA_transpt_TM"/>
</dbReference>
<evidence type="ECO:0000256" key="2">
    <source>
        <dbReference type="ARBA" id="ARBA00022692"/>
    </source>
</evidence>